<dbReference type="AlphaFoldDB" id="A0A7R9GGR2"/>
<dbReference type="Proteomes" id="UP000678499">
    <property type="component" value="Unassembled WGS sequence"/>
</dbReference>
<evidence type="ECO:0000313" key="1">
    <source>
        <dbReference type="EMBL" id="CAD7280333.1"/>
    </source>
</evidence>
<organism evidence="1">
    <name type="scientific">Notodromas monacha</name>
    <dbReference type="NCBI Taxonomy" id="399045"/>
    <lineage>
        <taxon>Eukaryota</taxon>
        <taxon>Metazoa</taxon>
        <taxon>Ecdysozoa</taxon>
        <taxon>Arthropoda</taxon>
        <taxon>Crustacea</taxon>
        <taxon>Oligostraca</taxon>
        <taxon>Ostracoda</taxon>
        <taxon>Podocopa</taxon>
        <taxon>Podocopida</taxon>
        <taxon>Cypridocopina</taxon>
        <taxon>Cypridoidea</taxon>
        <taxon>Cyprididae</taxon>
        <taxon>Notodromas</taxon>
    </lineage>
</organism>
<accession>A0A7R9GGR2</accession>
<gene>
    <name evidence="1" type="ORF">NMOB1V02_LOCUS7993</name>
</gene>
<reference evidence="1" key="1">
    <citation type="submission" date="2020-11" db="EMBL/GenBank/DDBJ databases">
        <authorList>
            <person name="Tran Van P."/>
        </authorList>
    </citation>
    <scope>NUCLEOTIDE SEQUENCE</scope>
</reference>
<dbReference type="EMBL" id="CAJPEX010002089">
    <property type="protein sequence ID" value="CAG0920485.1"/>
    <property type="molecule type" value="Genomic_DNA"/>
</dbReference>
<evidence type="ECO:0000313" key="2">
    <source>
        <dbReference type="Proteomes" id="UP000678499"/>
    </source>
</evidence>
<proteinExistence type="predicted"/>
<sequence length="299" mass="33125">MKFCTTGKNNSRERPHTKRVLADHMISLPRNIYGRTFIRMDSAESQVKRKGHCSCVSVDAYGATNGRIGRMTAGTSGTGTVFGPYVSGSDECELLVYTLSQPEKSQRCTFRRFRLSMYSAPIGPFPLMSGELGGGDPLSTGVPLPFRLGKILHYLVLGGNVSVTREIIVFHDWFCPGGTAWILAERKPEGLEFLGLMLRPGLVLDPAESGGELIFGDLASTSLMHCWSSTAPPILQNLPIFVKEKKTTACHQLYIRLIPQLLPHDEGDVKKSSHYKGIPRNYSFEEDIQFSFVSPFFLS</sequence>
<name>A0A7R9GGR2_9CRUS</name>
<keyword evidence="2" id="KW-1185">Reference proteome</keyword>
<dbReference type="EMBL" id="OA884126">
    <property type="protein sequence ID" value="CAD7280333.1"/>
    <property type="molecule type" value="Genomic_DNA"/>
</dbReference>
<protein>
    <submittedName>
        <fullName evidence="1">Uncharacterized protein</fullName>
    </submittedName>
</protein>